<keyword evidence="3" id="KW-1185">Reference proteome</keyword>
<accession>B9CYL5</accession>
<feature type="compositionally biased region" description="Basic and acidic residues" evidence="1">
    <location>
        <begin position="1"/>
        <end position="13"/>
    </location>
</feature>
<feature type="region of interest" description="Disordered" evidence="1">
    <location>
        <begin position="1"/>
        <end position="32"/>
    </location>
</feature>
<reference evidence="2 3" key="1">
    <citation type="submission" date="2008-08" db="EMBL/GenBank/DDBJ databases">
        <authorList>
            <person name="Madupu R."/>
            <person name="Durkin A.S."/>
            <person name="Torralba M."/>
            <person name="Methe B."/>
            <person name="Sutton G.G."/>
            <person name="Strausberg R.L."/>
            <person name="Nelson K.E."/>
        </authorList>
    </citation>
    <scope>NUCLEOTIDE SEQUENCE [LARGE SCALE GENOMIC DNA]</scope>
    <source>
        <strain evidence="2 3">RM3267</strain>
    </source>
</reference>
<feature type="compositionally biased region" description="Low complexity" evidence="1">
    <location>
        <begin position="14"/>
        <end position="30"/>
    </location>
</feature>
<gene>
    <name evidence="2" type="ORF">CAMRE0001_1841</name>
</gene>
<dbReference type="AlphaFoldDB" id="B9CYL5"/>
<sequence length="62" mass="6935">MLDDEKGPAELKRSSTSLVTTSAASASQKASRLKSMRIVRYENVMHIVSERLRRESGRSGRL</sequence>
<dbReference type="Proteomes" id="UP000003082">
    <property type="component" value="Unassembled WGS sequence"/>
</dbReference>
<name>B9CYL5_CAMRE</name>
<evidence type="ECO:0000256" key="1">
    <source>
        <dbReference type="SAM" id="MobiDB-lite"/>
    </source>
</evidence>
<evidence type="ECO:0000313" key="3">
    <source>
        <dbReference type="Proteomes" id="UP000003082"/>
    </source>
</evidence>
<protein>
    <submittedName>
        <fullName evidence="2">Uncharacterized protein</fullName>
    </submittedName>
</protein>
<evidence type="ECO:0000313" key="2">
    <source>
        <dbReference type="EMBL" id="EEF15101.1"/>
    </source>
</evidence>
<dbReference type="EMBL" id="ACFU01000002">
    <property type="protein sequence ID" value="EEF15101.1"/>
    <property type="molecule type" value="Genomic_DNA"/>
</dbReference>
<comment type="caution">
    <text evidence="2">The sequence shown here is derived from an EMBL/GenBank/DDBJ whole genome shotgun (WGS) entry which is preliminary data.</text>
</comment>
<proteinExistence type="predicted"/>
<organism evidence="2 3">
    <name type="scientific">Campylobacter rectus RM3267</name>
    <dbReference type="NCBI Taxonomy" id="553218"/>
    <lineage>
        <taxon>Bacteria</taxon>
        <taxon>Pseudomonadati</taxon>
        <taxon>Campylobacterota</taxon>
        <taxon>Epsilonproteobacteria</taxon>
        <taxon>Campylobacterales</taxon>
        <taxon>Campylobacteraceae</taxon>
        <taxon>Campylobacter</taxon>
    </lineage>
</organism>
<dbReference type="STRING" id="553218.CAMRE0001_1841"/>